<evidence type="ECO:0000256" key="1">
    <source>
        <dbReference type="SAM" id="MobiDB-lite"/>
    </source>
</evidence>
<dbReference type="RefSeq" id="WP_189005359.1">
    <property type="nucleotide sequence ID" value="NZ_BMOD01000018.1"/>
</dbReference>
<protein>
    <submittedName>
        <fullName evidence="2">Peptidase</fullName>
    </submittedName>
</protein>
<evidence type="ECO:0000313" key="3">
    <source>
        <dbReference type="Proteomes" id="UP000632222"/>
    </source>
</evidence>
<accession>A0ABQ2D9M5</accession>
<evidence type="ECO:0000313" key="2">
    <source>
        <dbReference type="EMBL" id="GGJ48270.1"/>
    </source>
</evidence>
<name>A0ABQ2D9M5_9DEIO</name>
<sequence>MKATHKTSSPQQNLDEDIQAILQDLHPPQTETQPQPLTAFKSPTLLTAEEHQMAFDWYNRHLFQNQLPQVLITLNPGKKYQGYYRKEPFVNLQTKEAISEIALNPDIFIDLPGGYSQLLPQHPEQTHPFSNLEDYLSTLVHEMCHHAEHHENPQLQPNGYHRKTWVAIMHRIGLHPQCMTSDDPHCGTGFKVGHFIVRNGPFHRTTLELLERHFTFTITTKQQGQLQDPDQQETPPDPQQQKKKRKRLSKTRYGCPECLQRGEPTYAWGKPGLRIRCGTCTEGPLMVPQQDKNDDPLE</sequence>
<keyword evidence="3" id="KW-1185">Reference proteome</keyword>
<gene>
    <name evidence="2" type="ORF">GCM10008938_37860</name>
</gene>
<proteinExistence type="predicted"/>
<feature type="region of interest" description="Disordered" evidence="1">
    <location>
        <begin position="220"/>
        <end position="248"/>
    </location>
</feature>
<feature type="compositionally biased region" description="Low complexity" evidence="1">
    <location>
        <begin position="222"/>
        <end position="234"/>
    </location>
</feature>
<dbReference type="Proteomes" id="UP000632222">
    <property type="component" value="Unassembled WGS sequence"/>
</dbReference>
<comment type="caution">
    <text evidence="2">The sequence shown here is derived from an EMBL/GenBank/DDBJ whole genome shotgun (WGS) entry which is preliminary data.</text>
</comment>
<organism evidence="2 3">
    <name type="scientific">Deinococcus roseus</name>
    <dbReference type="NCBI Taxonomy" id="392414"/>
    <lineage>
        <taxon>Bacteria</taxon>
        <taxon>Thermotogati</taxon>
        <taxon>Deinococcota</taxon>
        <taxon>Deinococci</taxon>
        <taxon>Deinococcales</taxon>
        <taxon>Deinococcaceae</taxon>
        <taxon>Deinococcus</taxon>
    </lineage>
</organism>
<reference evidence="3" key="1">
    <citation type="journal article" date="2019" name="Int. J. Syst. Evol. Microbiol.">
        <title>The Global Catalogue of Microorganisms (GCM) 10K type strain sequencing project: providing services to taxonomists for standard genome sequencing and annotation.</title>
        <authorList>
            <consortium name="The Broad Institute Genomics Platform"/>
            <consortium name="The Broad Institute Genome Sequencing Center for Infectious Disease"/>
            <person name="Wu L."/>
            <person name="Ma J."/>
        </authorList>
    </citation>
    <scope>NUCLEOTIDE SEQUENCE [LARGE SCALE GENOMIC DNA]</scope>
    <source>
        <strain evidence="3">JCM 14370</strain>
    </source>
</reference>
<dbReference type="EMBL" id="BMOD01000018">
    <property type="protein sequence ID" value="GGJ48270.1"/>
    <property type="molecule type" value="Genomic_DNA"/>
</dbReference>